<feature type="domain" description="Ig-like" evidence="19">
    <location>
        <begin position="551"/>
        <end position="631"/>
    </location>
</feature>
<evidence type="ECO:0000256" key="16">
    <source>
        <dbReference type="ARBA" id="ARBA00074138"/>
    </source>
</evidence>
<dbReference type="InterPro" id="IPR015943">
    <property type="entry name" value="WD40/YVTN_repeat-like_dom_sf"/>
</dbReference>
<evidence type="ECO:0000256" key="1">
    <source>
        <dbReference type="ARBA" id="ARBA00004251"/>
    </source>
</evidence>
<dbReference type="PROSITE" id="PS51004">
    <property type="entry name" value="SEMA"/>
    <property type="match status" value="1"/>
</dbReference>
<keyword evidence="14" id="KW-0393">Immunoglobulin domain</keyword>
<evidence type="ECO:0000256" key="9">
    <source>
        <dbReference type="ARBA" id="ARBA00022902"/>
    </source>
</evidence>
<evidence type="ECO:0000256" key="15">
    <source>
        <dbReference type="ARBA" id="ARBA00058816"/>
    </source>
</evidence>
<dbReference type="GO" id="GO:0045499">
    <property type="term" value="F:chemorepellent activity"/>
    <property type="evidence" value="ECO:0007669"/>
    <property type="project" value="TreeGrafter"/>
</dbReference>
<evidence type="ECO:0000256" key="18">
    <source>
        <dbReference type="SAM" id="SignalP"/>
    </source>
</evidence>
<evidence type="ECO:0000256" key="13">
    <source>
        <dbReference type="ARBA" id="ARBA00023180"/>
    </source>
</evidence>
<dbReference type="Gene3D" id="2.60.40.10">
    <property type="entry name" value="Immunoglobulins"/>
    <property type="match status" value="2"/>
</dbReference>
<dbReference type="Ensembl" id="ENSZALT00000000651.1">
    <property type="protein sequence ID" value="ENSZALP00000000398.1"/>
    <property type="gene ID" value="ENSZALG00000000454.1"/>
</dbReference>
<dbReference type="InterPro" id="IPR036352">
    <property type="entry name" value="Semap_dom_sf"/>
</dbReference>
<dbReference type="Pfam" id="PF01437">
    <property type="entry name" value="PSI"/>
    <property type="match status" value="1"/>
</dbReference>
<feature type="chain" id="PRO_5034687864" description="Semaphorin-4D" evidence="18">
    <location>
        <begin position="20"/>
        <end position="899"/>
    </location>
</feature>
<dbReference type="GO" id="GO:0030335">
    <property type="term" value="P:positive regulation of cell migration"/>
    <property type="evidence" value="ECO:0007669"/>
    <property type="project" value="TreeGrafter"/>
</dbReference>
<dbReference type="InterPro" id="IPR003599">
    <property type="entry name" value="Ig_sub"/>
</dbReference>
<evidence type="ECO:0000259" key="20">
    <source>
        <dbReference type="PROSITE" id="PS51004"/>
    </source>
</evidence>
<keyword evidence="13" id="KW-0325">Glycoprotein</keyword>
<dbReference type="InterPro" id="IPR027231">
    <property type="entry name" value="Semaphorin"/>
</dbReference>
<evidence type="ECO:0000256" key="5">
    <source>
        <dbReference type="ARBA" id="ARBA00022553"/>
    </source>
</evidence>
<evidence type="ECO:0000256" key="12">
    <source>
        <dbReference type="ARBA" id="ARBA00023157"/>
    </source>
</evidence>
<keyword evidence="9" id="KW-0524">Neurogenesis</keyword>
<keyword evidence="5" id="KW-0597">Phosphoprotein</keyword>
<keyword evidence="11" id="KW-0472">Membrane</keyword>
<dbReference type="FunFam" id="2.60.40.10:FF:000647">
    <property type="entry name" value="Semaphorin-4D"/>
    <property type="match status" value="1"/>
</dbReference>
<evidence type="ECO:0000256" key="14">
    <source>
        <dbReference type="ARBA" id="ARBA00023319"/>
    </source>
</evidence>
<dbReference type="InterPro" id="IPR002165">
    <property type="entry name" value="Plexin_repeat"/>
</dbReference>
<dbReference type="CDD" id="cd05873">
    <property type="entry name" value="Ig_Sema4D_like"/>
    <property type="match status" value="1"/>
</dbReference>
<keyword evidence="12" id="KW-1015">Disulfide bond</keyword>
<gene>
    <name evidence="21" type="primary">SEMA4D</name>
</gene>
<keyword evidence="8" id="KW-0221">Differentiation</keyword>
<evidence type="ECO:0000256" key="4">
    <source>
        <dbReference type="ARBA" id="ARBA00022475"/>
    </source>
</evidence>
<dbReference type="GO" id="GO:0050772">
    <property type="term" value="P:positive regulation of axonogenesis"/>
    <property type="evidence" value="ECO:0007669"/>
    <property type="project" value="UniProtKB-ARBA"/>
</dbReference>
<dbReference type="InterPro" id="IPR013783">
    <property type="entry name" value="Ig-like_fold"/>
</dbReference>
<evidence type="ECO:0000313" key="21">
    <source>
        <dbReference type="Ensembl" id="ENSZALP00000000398.1"/>
    </source>
</evidence>
<evidence type="ECO:0000256" key="10">
    <source>
        <dbReference type="ARBA" id="ARBA00022989"/>
    </source>
</evidence>
<dbReference type="InterPro" id="IPR016201">
    <property type="entry name" value="PSI"/>
</dbReference>
<evidence type="ECO:0000256" key="6">
    <source>
        <dbReference type="ARBA" id="ARBA00022692"/>
    </source>
</evidence>
<dbReference type="InterPro" id="IPR013151">
    <property type="entry name" value="Immunoglobulin_dom"/>
</dbReference>
<keyword evidence="6" id="KW-0812">Transmembrane</keyword>
<dbReference type="GO" id="GO:0000122">
    <property type="term" value="P:negative regulation of transcription by RNA polymerase II"/>
    <property type="evidence" value="ECO:0007669"/>
    <property type="project" value="TreeGrafter"/>
</dbReference>
<evidence type="ECO:0000256" key="2">
    <source>
        <dbReference type="ARBA" id="ARBA00009492"/>
    </source>
</evidence>
<dbReference type="Pfam" id="PF01403">
    <property type="entry name" value="Sema"/>
    <property type="match status" value="1"/>
</dbReference>
<dbReference type="AlphaFoldDB" id="A0A8D2M0C0"/>
<evidence type="ECO:0000256" key="17">
    <source>
        <dbReference type="PROSITE-ProRule" id="PRU00352"/>
    </source>
</evidence>
<feature type="domain" description="Sema" evidence="20">
    <location>
        <begin position="15"/>
        <end position="496"/>
    </location>
</feature>
<evidence type="ECO:0000259" key="19">
    <source>
        <dbReference type="PROSITE" id="PS50835"/>
    </source>
</evidence>
<dbReference type="GO" id="GO:0005615">
    <property type="term" value="C:extracellular space"/>
    <property type="evidence" value="ECO:0007669"/>
    <property type="project" value="TreeGrafter"/>
</dbReference>
<dbReference type="FunFam" id="2.130.10.10:FF:000120">
    <property type="entry name" value="Semaphorin 4D"/>
    <property type="match status" value="1"/>
</dbReference>
<sequence length="899" mass="101790">MALCAFYAVWGLLLEVAIAFGPVPRITWEHKEVQLIHFNDSKVSNYSTLLLSEDKNVLYVGAREVIFALNAVNIAEKQHELHWKVTEDKRTKCAVKGKSEQTECRNYVRVLQQLNDTFLYVCGTNAFQPTCDYLNLISFELGGKNEDGKGRCPFDPAQSYTSVMVDEELYSGTSYNFLGSEPIISRHSHQSPLRTEYAIPWLNEPNFVFADVIRADPNSTDGEDDKIYFFFTEVSVEYEFVGKLMIPRIARVCKRDQGGLRTLQKKWTSFLKARLICTIPDKNLIFNVINDVFILKSPTLKEPVIYGVFTPQLNNVGLSAVCAYNLSTVEEVFSKGKYMQSATVEQSHTKWVRYNGEIPNPRPGACINNEARASNYMSSLNLPDKTLQFVKDHPLMDDSVTPMGDRPRLVKRDVKYTQIVVDRVRALNGTIYDVMFIGTDRGALHKAISYENGMHIIEETQLFPNFEPVQTLLLSSKTGRRYLFAGSNSGVVQSPLAFCDKYTTCVDCVLARDPYCAWKPLEASCIDIFKEGEMERNWIQNIGGDASSCSDKVRENPLQHTFKHGSTAELKCSQKSNLAQVVWKFKDDVLRVESPKYRLLEKALLIFNLSEGDSGVYQCLSEEKVKNKKFSQVLAKHVLELKKMQHTTVGPTAAAAPTEASSPIPFPPTGTSFLSCVGSDSPPSPTSTQPDVWSSKDPVKVMLLPPFLSDQAQHVSVRGPFHLFCQATGPDNSHFVWRKNGQMMKACITEQSHMLLDGRVHVLSWVKDSVSENTEYRCSFISKAGNTTSEVLVTVGDKDSTGQEAWTKEFDTWRSAISEHDMMMQNWRKTWKMKLVSLTVHPPWEFHPERETDYHKALRRDGSLRQKVTGRKKRYIKTRHMEKGEDDIKFKPSAPSACL</sequence>
<dbReference type="CDD" id="cd11259">
    <property type="entry name" value="Sema_4D"/>
    <property type="match status" value="1"/>
</dbReference>
<dbReference type="Gene3D" id="2.130.10.10">
    <property type="entry name" value="YVTN repeat-like/Quinoprotein amine dehydrogenase"/>
    <property type="match status" value="1"/>
</dbReference>
<dbReference type="GO" id="GO:0001755">
    <property type="term" value="P:neural crest cell migration"/>
    <property type="evidence" value="ECO:0007669"/>
    <property type="project" value="TreeGrafter"/>
</dbReference>
<feature type="domain" description="Ig-like" evidence="19">
    <location>
        <begin position="698"/>
        <end position="794"/>
    </location>
</feature>
<dbReference type="SUPFAM" id="SSF103575">
    <property type="entry name" value="Plexin repeat"/>
    <property type="match status" value="1"/>
</dbReference>
<dbReference type="SMART" id="SM00423">
    <property type="entry name" value="PSI"/>
    <property type="match status" value="1"/>
</dbReference>
<dbReference type="SUPFAM" id="SSF48726">
    <property type="entry name" value="Immunoglobulin"/>
    <property type="match status" value="2"/>
</dbReference>
<evidence type="ECO:0000256" key="8">
    <source>
        <dbReference type="ARBA" id="ARBA00022782"/>
    </source>
</evidence>
<dbReference type="PROSITE" id="PS50835">
    <property type="entry name" value="IG_LIKE"/>
    <property type="match status" value="2"/>
</dbReference>
<keyword evidence="7 18" id="KW-0732">Signal</keyword>
<evidence type="ECO:0000313" key="22">
    <source>
        <dbReference type="Proteomes" id="UP000694413"/>
    </source>
</evidence>
<evidence type="ECO:0000256" key="3">
    <source>
        <dbReference type="ARBA" id="ARBA00022473"/>
    </source>
</evidence>
<comment type="caution">
    <text evidence="17">Lacks conserved residue(s) required for the propagation of feature annotation.</text>
</comment>
<dbReference type="GO" id="GO:0030215">
    <property type="term" value="F:semaphorin receptor binding"/>
    <property type="evidence" value="ECO:0007669"/>
    <property type="project" value="InterPro"/>
</dbReference>
<reference evidence="21" key="1">
    <citation type="submission" date="2025-08" db="UniProtKB">
        <authorList>
            <consortium name="Ensembl"/>
        </authorList>
    </citation>
    <scope>IDENTIFICATION</scope>
</reference>
<dbReference type="Pfam" id="PF00047">
    <property type="entry name" value="ig"/>
    <property type="match status" value="1"/>
</dbReference>
<dbReference type="SUPFAM" id="SSF101912">
    <property type="entry name" value="Sema domain"/>
    <property type="match status" value="1"/>
</dbReference>
<dbReference type="Proteomes" id="UP000694413">
    <property type="component" value="Unassembled WGS sequence"/>
</dbReference>
<dbReference type="Gene3D" id="3.30.1680.10">
    <property type="entry name" value="ligand-binding face of the semaphorins, domain 2"/>
    <property type="match status" value="1"/>
</dbReference>
<dbReference type="InterPro" id="IPR007110">
    <property type="entry name" value="Ig-like_dom"/>
</dbReference>
<dbReference type="SMART" id="SM00409">
    <property type="entry name" value="IG"/>
    <property type="match status" value="2"/>
</dbReference>
<keyword evidence="4" id="KW-1003">Cell membrane</keyword>
<dbReference type="GO" id="GO:0043931">
    <property type="term" value="P:ossification involved in bone maturation"/>
    <property type="evidence" value="ECO:0007669"/>
    <property type="project" value="UniProtKB-ARBA"/>
</dbReference>
<evidence type="ECO:0000256" key="11">
    <source>
        <dbReference type="ARBA" id="ARBA00023136"/>
    </source>
</evidence>
<protein>
    <recommendedName>
        <fullName evidence="16">Semaphorin-4D</fullName>
    </recommendedName>
</protein>
<dbReference type="InterPro" id="IPR036179">
    <property type="entry name" value="Ig-like_dom_sf"/>
</dbReference>
<organism evidence="21 22">
    <name type="scientific">Zonotrichia albicollis</name>
    <name type="common">White-throated sparrow</name>
    <name type="synonym">Fringilla albicollis</name>
    <dbReference type="NCBI Taxonomy" id="44394"/>
    <lineage>
        <taxon>Eukaryota</taxon>
        <taxon>Metazoa</taxon>
        <taxon>Chordata</taxon>
        <taxon>Craniata</taxon>
        <taxon>Vertebrata</taxon>
        <taxon>Euteleostomi</taxon>
        <taxon>Archelosauria</taxon>
        <taxon>Archosauria</taxon>
        <taxon>Dinosauria</taxon>
        <taxon>Saurischia</taxon>
        <taxon>Theropoda</taxon>
        <taxon>Coelurosauria</taxon>
        <taxon>Aves</taxon>
        <taxon>Neognathae</taxon>
        <taxon>Neoaves</taxon>
        <taxon>Telluraves</taxon>
        <taxon>Australaves</taxon>
        <taxon>Passeriformes</taxon>
        <taxon>Passerellidae</taxon>
        <taxon>Zonotrichia</taxon>
    </lineage>
</organism>
<dbReference type="GO" id="GO:1902533">
    <property type="term" value="P:positive regulation of intracellular signal transduction"/>
    <property type="evidence" value="ECO:0007669"/>
    <property type="project" value="UniProtKB-ARBA"/>
</dbReference>
<dbReference type="FunFam" id="3.30.1680.10:FF:000013">
    <property type="entry name" value="Semaphorin 4D"/>
    <property type="match status" value="1"/>
</dbReference>
<dbReference type="PANTHER" id="PTHR11036:SF18">
    <property type="entry name" value="SEMAPHORIN-4D"/>
    <property type="match status" value="1"/>
</dbReference>
<dbReference type="GO" id="GO:0071526">
    <property type="term" value="P:semaphorin-plexin signaling pathway"/>
    <property type="evidence" value="ECO:0007669"/>
    <property type="project" value="TreeGrafter"/>
</dbReference>
<dbReference type="GO" id="GO:0005886">
    <property type="term" value="C:plasma membrane"/>
    <property type="evidence" value="ECO:0007669"/>
    <property type="project" value="UniProtKB-SubCell"/>
</dbReference>
<dbReference type="PANTHER" id="PTHR11036">
    <property type="entry name" value="SEMAPHORIN"/>
    <property type="match status" value="1"/>
</dbReference>
<evidence type="ECO:0000256" key="7">
    <source>
        <dbReference type="ARBA" id="ARBA00022729"/>
    </source>
</evidence>
<reference evidence="21" key="2">
    <citation type="submission" date="2025-09" db="UniProtKB">
        <authorList>
            <consortium name="Ensembl"/>
        </authorList>
    </citation>
    <scope>IDENTIFICATION</scope>
</reference>
<name>A0A8D2M0C0_ZONAL</name>
<feature type="signal peptide" evidence="18">
    <location>
        <begin position="1"/>
        <end position="19"/>
    </location>
</feature>
<accession>A0A8D2M0C0</accession>
<dbReference type="GO" id="GO:0007411">
    <property type="term" value="P:axon guidance"/>
    <property type="evidence" value="ECO:0007669"/>
    <property type="project" value="TreeGrafter"/>
</dbReference>
<proteinExistence type="inferred from homology"/>
<keyword evidence="3" id="KW-0217">Developmental protein</keyword>
<comment type="similarity">
    <text evidence="2">Belongs to the semaphorin family.</text>
</comment>
<comment type="subcellular location">
    <subcellularLocation>
        <location evidence="1">Cell membrane</location>
        <topology evidence="1">Single-pass type I membrane protein</topology>
    </subcellularLocation>
</comment>
<comment type="function">
    <text evidence="15">Cell surface receptor for PLXNB1 and PLXNB2 that plays an important role in cell-cell signaling. Regulates GABAergic synapse development. Promotes the development of inhibitory synapses in a PLXNB1-dependent manner. Modulates the complexity and arborization of developing neurites in hippocampal neurons by activating PLXNB1 and interaction with PLXNB1 mediates activation of RHOA. Promotes the migration of cerebellar granule cells. Plays a role in the immune system; induces B-cells to aggregate and improves their viability (in vitro). Induces endothelial cell migration through the activation of PTK2B/PYK2, SRC, and the phosphatidylinositol 3-kinase-AKT pathway.</text>
</comment>
<dbReference type="SMART" id="SM00630">
    <property type="entry name" value="Sema"/>
    <property type="match status" value="1"/>
</dbReference>
<dbReference type="InterPro" id="IPR001627">
    <property type="entry name" value="Semap_dom"/>
</dbReference>
<keyword evidence="22" id="KW-1185">Reference proteome</keyword>
<keyword evidence="10" id="KW-1133">Transmembrane helix</keyword>